<dbReference type="Gene3D" id="3.60.21.70">
    <property type="entry name" value="PhoD-like phosphatase"/>
    <property type="match status" value="1"/>
</dbReference>
<feature type="domain" description="PhoD-like phosphatase metallophosphatase" evidence="1">
    <location>
        <begin position="147"/>
        <end position="472"/>
    </location>
</feature>
<organism evidence="3 4">
    <name type="scientific">Parafrankia irregularis</name>
    <dbReference type="NCBI Taxonomy" id="795642"/>
    <lineage>
        <taxon>Bacteria</taxon>
        <taxon>Bacillati</taxon>
        <taxon>Actinomycetota</taxon>
        <taxon>Actinomycetes</taxon>
        <taxon>Frankiales</taxon>
        <taxon>Frankiaceae</taxon>
        <taxon>Parafrankia</taxon>
    </lineage>
</organism>
<dbReference type="PROSITE" id="PS51318">
    <property type="entry name" value="TAT"/>
    <property type="match status" value="1"/>
</dbReference>
<dbReference type="Pfam" id="PF16655">
    <property type="entry name" value="PhoD_N"/>
    <property type="match status" value="1"/>
</dbReference>
<dbReference type="RefSeq" id="WP_091281848.1">
    <property type="nucleotide sequence ID" value="NZ_FAOZ01000020.1"/>
</dbReference>
<dbReference type="CDD" id="cd07389">
    <property type="entry name" value="MPP_PhoD"/>
    <property type="match status" value="1"/>
</dbReference>
<dbReference type="PANTHER" id="PTHR43606">
    <property type="entry name" value="PHOSPHATASE, PUTATIVE (AFU_ORTHOLOGUE AFUA_6G08710)-RELATED"/>
    <property type="match status" value="1"/>
</dbReference>
<dbReference type="Proteomes" id="UP000198802">
    <property type="component" value="Unassembled WGS sequence"/>
</dbReference>
<dbReference type="PANTHER" id="PTHR43606:SF2">
    <property type="entry name" value="ALKALINE PHOSPHATASE FAMILY PROTEIN (AFU_ORTHOLOGUE AFUA_5G03860)"/>
    <property type="match status" value="1"/>
</dbReference>
<keyword evidence="4" id="KW-1185">Reference proteome</keyword>
<dbReference type="InterPro" id="IPR032093">
    <property type="entry name" value="PhoD_N"/>
</dbReference>
<dbReference type="InterPro" id="IPR029052">
    <property type="entry name" value="Metallo-depent_PP-like"/>
</dbReference>
<reference evidence="4" key="1">
    <citation type="submission" date="2015-11" db="EMBL/GenBank/DDBJ databases">
        <authorList>
            <person name="Varghese N."/>
        </authorList>
    </citation>
    <scope>NUCLEOTIDE SEQUENCE [LARGE SCALE GENOMIC DNA]</scope>
    <source>
        <strain evidence="4">DSM 45899</strain>
    </source>
</reference>
<dbReference type="Pfam" id="PF09423">
    <property type="entry name" value="PhoD"/>
    <property type="match status" value="1"/>
</dbReference>
<dbReference type="InterPro" id="IPR018946">
    <property type="entry name" value="PhoD-like_MPP"/>
</dbReference>
<evidence type="ECO:0000313" key="3">
    <source>
        <dbReference type="EMBL" id="CUU58561.1"/>
    </source>
</evidence>
<dbReference type="EMBL" id="FAOZ01000020">
    <property type="protein sequence ID" value="CUU58561.1"/>
    <property type="molecule type" value="Genomic_DNA"/>
</dbReference>
<evidence type="ECO:0000259" key="2">
    <source>
        <dbReference type="Pfam" id="PF16655"/>
    </source>
</evidence>
<feature type="domain" description="Phospholipase D N-terminal" evidence="2">
    <location>
        <begin position="36"/>
        <end position="134"/>
    </location>
</feature>
<dbReference type="InterPro" id="IPR006311">
    <property type="entry name" value="TAT_signal"/>
</dbReference>
<dbReference type="AlphaFoldDB" id="A0A0S4QSI5"/>
<evidence type="ECO:0000313" key="4">
    <source>
        <dbReference type="Proteomes" id="UP000198802"/>
    </source>
</evidence>
<gene>
    <name evidence="3" type="ORF">Ga0074812_12059</name>
</gene>
<name>A0A0S4QSI5_9ACTN</name>
<dbReference type="Gene3D" id="2.60.40.380">
    <property type="entry name" value="Purple acid phosphatase-like, N-terminal"/>
    <property type="match status" value="1"/>
</dbReference>
<proteinExistence type="predicted"/>
<sequence length="503" mass="54356">MTQLNRRTVILGGMAGVGTALAGVSIARAASYPFTLGVASGEPTADGFVLWTRLAPSPLNADGLGGMSSANVTVEWQVATDQYFTTLAASGSTTAVQAWAHSVHVEVSGLQPNSEYWYRFRASGQISPVGRARTAPAVGTSPTLKMLFASCSHYEAGYFTAYRRMAEETPDLILHLGDYIYEGGAGSSGVRTHQPSAEITSLANYRVRHALYKTDVDLQAAHAVAPWIPVWDDHEVENNYANLVRENSTPAGDFTARRAAAYKAYYEHMPLRSAQIPVSQNMQLYRRLRWGSLATFHMLDTRQYRDDQACGDGTQVCADADLASRTLTGAAQETWLLDGLGQHLGTWDIIGQQVFFAQRLSSAAGAKSMDAWDGYTANRGRIQAGWQATGNDSVVVLTGDVHQHWASNIMDNYTTQNQVIGTELVTTSITSGGDGTGAGTGLSTLNPHVKFNWNRRGYVRTVTTPAQMTVDFRVLNQVTVRGLAVSTAQSYVIQAGNPGLQTV</sequence>
<dbReference type="SUPFAM" id="SSF56300">
    <property type="entry name" value="Metallo-dependent phosphatases"/>
    <property type="match status" value="1"/>
</dbReference>
<evidence type="ECO:0000259" key="1">
    <source>
        <dbReference type="Pfam" id="PF09423"/>
    </source>
</evidence>
<protein>
    <submittedName>
        <fullName evidence="3">Alkaline phosphatase D</fullName>
    </submittedName>
</protein>
<dbReference type="InterPro" id="IPR052900">
    <property type="entry name" value="Phospholipid_Metab_Enz"/>
</dbReference>
<accession>A0A0S4QSI5</accession>
<dbReference type="InterPro" id="IPR038607">
    <property type="entry name" value="PhoD-like_sf"/>
</dbReference>